<feature type="compositionally biased region" description="Basic and acidic residues" evidence="13">
    <location>
        <begin position="265"/>
        <end position="282"/>
    </location>
</feature>
<dbReference type="Pfam" id="PF11711">
    <property type="entry name" value="Tim54"/>
    <property type="match status" value="1"/>
</dbReference>
<evidence type="ECO:0000256" key="11">
    <source>
        <dbReference type="ARBA" id="ARBA00023136"/>
    </source>
</evidence>
<keyword evidence="10" id="KW-0496">Mitochondrion</keyword>
<keyword evidence="15" id="KW-1185">Reference proteome</keyword>
<sequence>MSESGSKAKGSKPGFTNPAFRMMGIPPLKLPSRNWMIFWSVVTASVSGIAYDKYKQKQIRNHYKAAVKPLSSGNLDVNKKPRKITVFIAPPPSDYLDTSLKVWKRYVKPILYYAGLDYEVIEEEKQGVIRTEVANRIRELRRQLRDSKKSQEKDEQAVMQDGDDEFNAELARKFKSDFDYRDVMGIFHSTPKPSVVYEDAVNPDPSLAGGVICLGRGAYKEYITGLHEGLLGPLDPPEPATDVPENQKVEQDKIASGETPEELASDDKHEETEDDKKTDNNRVLKPFISPNEYSEVEFPLELTATHNDPYIRDPATQVPFLLHQAVLMIPIPNLIGFLNIPERIYRFYQKRHYAQAVSSAVADLVNQEGIRPFQHPDDLALGQEEEDDWPSSWIKEGEKRKSEWTRELKDDPRVIEYIKVYNKPRSDSQND</sequence>
<evidence type="ECO:0000256" key="3">
    <source>
        <dbReference type="ARBA" id="ARBA00020796"/>
    </source>
</evidence>
<evidence type="ECO:0000256" key="7">
    <source>
        <dbReference type="ARBA" id="ARBA00022927"/>
    </source>
</evidence>
<dbReference type="GO" id="GO:0005743">
    <property type="term" value="C:mitochondrial inner membrane"/>
    <property type="evidence" value="ECO:0007669"/>
    <property type="project" value="UniProtKB-SubCell"/>
</dbReference>
<evidence type="ECO:0000256" key="10">
    <source>
        <dbReference type="ARBA" id="ARBA00023128"/>
    </source>
</evidence>
<dbReference type="OrthoDB" id="5598305at2759"/>
<dbReference type="PANTHER" id="PTHR12358:SF101">
    <property type="entry name" value="MITOCHONDRIAL IMPORT INNER MEMBRANE TRANSLOCASE SUBUNIT TIM54"/>
    <property type="match status" value="1"/>
</dbReference>
<keyword evidence="12" id="KW-0175">Coiled coil</keyword>
<keyword evidence="4" id="KW-0813">Transport</keyword>
<comment type="subcellular location">
    <subcellularLocation>
        <location evidence="1">Mitochondrion inner membrane</location>
        <topology evidence="1">Single-pass membrane protein</topology>
    </subcellularLocation>
</comment>
<dbReference type="PANTHER" id="PTHR12358">
    <property type="entry name" value="SPHINGOSINE KINASE"/>
    <property type="match status" value="1"/>
</dbReference>
<organism evidence="14 15">
    <name type="scientific">Torulaspora globosa</name>
    <dbReference type="NCBI Taxonomy" id="48254"/>
    <lineage>
        <taxon>Eukaryota</taxon>
        <taxon>Fungi</taxon>
        <taxon>Dikarya</taxon>
        <taxon>Ascomycota</taxon>
        <taxon>Saccharomycotina</taxon>
        <taxon>Saccharomycetes</taxon>
        <taxon>Saccharomycetales</taxon>
        <taxon>Saccharomycetaceae</taxon>
        <taxon>Torulaspora</taxon>
    </lineage>
</organism>
<keyword evidence="8" id="KW-1133">Transmembrane helix</keyword>
<protein>
    <recommendedName>
        <fullName evidence="3">Mitochondrial import inner membrane translocase subunit TIM54</fullName>
    </recommendedName>
</protein>
<evidence type="ECO:0000313" key="15">
    <source>
        <dbReference type="Proteomes" id="UP000510647"/>
    </source>
</evidence>
<dbReference type="InterPro" id="IPR021056">
    <property type="entry name" value="Mt_import_IM_translocase_Tim54"/>
</dbReference>
<evidence type="ECO:0000313" key="14">
    <source>
        <dbReference type="EMBL" id="QLQ78461.1"/>
    </source>
</evidence>
<dbReference type="Proteomes" id="UP000510647">
    <property type="component" value="Chromosome 1"/>
</dbReference>
<reference evidence="14 15" key="1">
    <citation type="submission" date="2020-06" db="EMBL/GenBank/DDBJ databases">
        <title>The yeast mating-type switching endonuclease HO is a domesticated member of an unorthodox homing genetic element family.</title>
        <authorList>
            <person name="Coughlan A.Y."/>
            <person name="Lombardi L."/>
            <person name="Braun-Galleani S."/>
            <person name="Martos A.R."/>
            <person name="Galeote V."/>
            <person name="Bigey F."/>
            <person name="Dequin S."/>
            <person name="Byrne K.P."/>
            <person name="Wolfe K.H."/>
        </authorList>
    </citation>
    <scope>NUCLEOTIDE SEQUENCE [LARGE SCALE GENOMIC DNA]</scope>
    <source>
        <strain evidence="14 15">CBS2947</strain>
    </source>
</reference>
<feature type="coiled-coil region" evidence="12">
    <location>
        <begin position="130"/>
        <end position="157"/>
    </location>
</feature>
<keyword evidence="5" id="KW-0812">Transmembrane</keyword>
<evidence type="ECO:0000256" key="2">
    <source>
        <dbReference type="ARBA" id="ARBA00006355"/>
    </source>
</evidence>
<evidence type="ECO:0000256" key="9">
    <source>
        <dbReference type="ARBA" id="ARBA00023010"/>
    </source>
</evidence>
<accession>A0A7H9HMN0</accession>
<comment type="similarity">
    <text evidence="2">Belongs to the TIM54 family.</text>
</comment>
<keyword evidence="11" id="KW-0472">Membrane</keyword>
<evidence type="ECO:0000256" key="13">
    <source>
        <dbReference type="SAM" id="MobiDB-lite"/>
    </source>
</evidence>
<dbReference type="InterPro" id="IPR050187">
    <property type="entry name" value="Lipid_Phosphate_FormReg"/>
</dbReference>
<dbReference type="GO" id="GO:0015031">
    <property type="term" value="P:protein transport"/>
    <property type="evidence" value="ECO:0007669"/>
    <property type="project" value="UniProtKB-KW"/>
</dbReference>
<proteinExistence type="inferred from homology"/>
<name>A0A7H9HMN0_9SACH</name>
<keyword evidence="9" id="KW-0811">Translocation</keyword>
<evidence type="ECO:0000256" key="5">
    <source>
        <dbReference type="ARBA" id="ARBA00022692"/>
    </source>
</evidence>
<gene>
    <name evidence="14" type="ORF">HG537_0A07080</name>
</gene>
<evidence type="ECO:0000256" key="12">
    <source>
        <dbReference type="SAM" id="Coils"/>
    </source>
</evidence>
<evidence type="ECO:0000256" key="8">
    <source>
        <dbReference type="ARBA" id="ARBA00022989"/>
    </source>
</evidence>
<dbReference type="AlphaFoldDB" id="A0A7H9HMN0"/>
<keyword evidence="7" id="KW-0653">Protein transport</keyword>
<feature type="compositionally biased region" description="Basic and acidic residues" evidence="13">
    <location>
        <begin position="245"/>
        <end position="255"/>
    </location>
</feature>
<evidence type="ECO:0000256" key="6">
    <source>
        <dbReference type="ARBA" id="ARBA00022792"/>
    </source>
</evidence>
<keyword evidence="6" id="KW-0999">Mitochondrion inner membrane</keyword>
<evidence type="ECO:0000256" key="4">
    <source>
        <dbReference type="ARBA" id="ARBA00022448"/>
    </source>
</evidence>
<feature type="region of interest" description="Disordered" evidence="13">
    <location>
        <begin position="230"/>
        <end position="286"/>
    </location>
</feature>
<evidence type="ECO:0000256" key="1">
    <source>
        <dbReference type="ARBA" id="ARBA00004434"/>
    </source>
</evidence>
<dbReference type="EMBL" id="CP059267">
    <property type="protein sequence ID" value="QLQ78461.1"/>
    <property type="molecule type" value="Genomic_DNA"/>
</dbReference>